<accession>A0A168KQN4</accession>
<name>A0A168KQN4_MUCCL</name>
<dbReference type="Proteomes" id="UP000077051">
    <property type="component" value="Unassembled WGS sequence"/>
</dbReference>
<evidence type="ECO:0000256" key="2">
    <source>
        <dbReference type="SAM" id="MobiDB-lite"/>
    </source>
</evidence>
<evidence type="ECO:0000313" key="4">
    <source>
        <dbReference type="Proteomes" id="UP000077051"/>
    </source>
</evidence>
<organism evidence="3 4">
    <name type="scientific">Mucor lusitanicus CBS 277.49</name>
    <dbReference type="NCBI Taxonomy" id="747725"/>
    <lineage>
        <taxon>Eukaryota</taxon>
        <taxon>Fungi</taxon>
        <taxon>Fungi incertae sedis</taxon>
        <taxon>Mucoromycota</taxon>
        <taxon>Mucoromycotina</taxon>
        <taxon>Mucoromycetes</taxon>
        <taxon>Mucorales</taxon>
        <taxon>Mucorineae</taxon>
        <taxon>Mucoraceae</taxon>
        <taxon>Mucor</taxon>
    </lineage>
</organism>
<dbReference type="EMBL" id="AMYB01000005">
    <property type="protein sequence ID" value="OAD02655.1"/>
    <property type="molecule type" value="Genomic_DNA"/>
</dbReference>
<reference evidence="3 4" key="1">
    <citation type="submission" date="2015-06" db="EMBL/GenBank/DDBJ databases">
        <title>Expansion of signal transduction pathways in fungi by whole-genome duplication.</title>
        <authorList>
            <consortium name="DOE Joint Genome Institute"/>
            <person name="Corrochano L.M."/>
            <person name="Kuo A."/>
            <person name="Marcet-Houben M."/>
            <person name="Polaino S."/>
            <person name="Salamov A."/>
            <person name="Villalobos J.M."/>
            <person name="Alvarez M.I."/>
            <person name="Avalos J."/>
            <person name="Benito E.P."/>
            <person name="Benoit I."/>
            <person name="Burger G."/>
            <person name="Camino L.P."/>
            <person name="Canovas D."/>
            <person name="Cerda-Olmedo E."/>
            <person name="Cheng J.-F."/>
            <person name="Dominguez A."/>
            <person name="Elias M."/>
            <person name="Eslava A.P."/>
            <person name="Glaser F."/>
            <person name="Grimwood J."/>
            <person name="Gutierrez G."/>
            <person name="Heitman J."/>
            <person name="Henrissat B."/>
            <person name="Iturriaga E.A."/>
            <person name="Lang B.F."/>
            <person name="Lavin J.L."/>
            <person name="Lee S."/>
            <person name="Li W."/>
            <person name="Lindquist E."/>
            <person name="Lopez-Garcia S."/>
            <person name="Luque E.M."/>
            <person name="Marcos A.T."/>
            <person name="Martin J."/>
            <person name="Mccluskey K."/>
            <person name="Medina H.R."/>
            <person name="Miralles-Duran A."/>
            <person name="Miyazaki A."/>
            <person name="Munoz-Torres E."/>
            <person name="Oguiza J.A."/>
            <person name="Ohm R."/>
            <person name="Olmedo M."/>
            <person name="Orejas M."/>
            <person name="Ortiz-Castellanos L."/>
            <person name="Pisabarro A.G."/>
            <person name="Rodriguez-Romero J."/>
            <person name="Ruiz-Herrera J."/>
            <person name="Ruiz-Vazquez R."/>
            <person name="Sanz C."/>
            <person name="Schackwitz W."/>
            <person name="Schmutz J."/>
            <person name="Shahriari M."/>
            <person name="Shelest E."/>
            <person name="Silva-Franco F."/>
            <person name="Soanes D."/>
            <person name="Syed K."/>
            <person name="Tagua V.G."/>
            <person name="Talbot N.J."/>
            <person name="Thon M."/>
            <person name="De Vries R.P."/>
            <person name="Wiebenga A."/>
            <person name="Yadav J.S."/>
            <person name="Braun E.L."/>
            <person name="Baker S."/>
            <person name="Garre V."/>
            <person name="Horwitz B."/>
            <person name="Torres-Martinez S."/>
            <person name="Idnurm A."/>
            <person name="Herrera-Estrella A."/>
            <person name="Gabaldon T."/>
            <person name="Grigoriev I.V."/>
        </authorList>
    </citation>
    <scope>NUCLEOTIDE SEQUENCE [LARGE SCALE GENOMIC DNA]</scope>
    <source>
        <strain evidence="3 4">CBS 277.49</strain>
    </source>
</reference>
<protein>
    <recommendedName>
        <fullName evidence="5">Enhancer of rudimentary</fullName>
    </recommendedName>
</protein>
<evidence type="ECO:0000256" key="1">
    <source>
        <dbReference type="ARBA" id="ARBA00007491"/>
    </source>
</evidence>
<sequence>MGNHTILLLQAHPGQSSRTYFDFPTESEAMDHIAGLYEVRLAKENPNAGQVQYRAEDLFRFIDTYKEFVALVFDPNALTYQPRDKDWIKDRLIAHFSGQQAEELPPVNQQPRYNSSHHQRRRRH</sequence>
<proteinExistence type="inferred from homology"/>
<dbReference type="InterPro" id="IPR000781">
    <property type="entry name" value="ERH"/>
</dbReference>
<dbReference type="OrthoDB" id="7887808at2759"/>
<comment type="caution">
    <text evidence="3">The sequence shown here is derived from an EMBL/GenBank/DDBJ whole genome shotgun (WGS) entry which is preliminary data.</text>
</comment>
<gene>
    <name evidence="3" type="ORF">MUCCIDRAFT_164576</name>
</gene>
<dbReference type="SUPFAM" id="SSF143875">
    <property type="entry name" value="ERH-like"/>
    <property type="match status" value="1"/>
</dbReference>
<dbReference type="Pfam" id="PF01133">
    <property type="entry name" value="ER"/>
    <property type="match status" value="1"/>
</dbReference>
<dbReference type="Gene3D" id="3.30.2260.10">
    <property type="entry name" value="Enhancer of rudimentary"/>
    <property type="match status" value="1"/>
</dbReference>
<feature type="region of interest" description="Disordered" evidence="2">
    <location>
        <begin position="99"/>
        <end position="124"/>
    </location>
</feature>
<evidence type="ECO:0008006" key="5">
    <source>
        <dbReference type="Google" id="ProtNLM"/>
    </source>
</evidence>
<evidence type="ECO:0000313" key="3">
    <source>
        <dbReference type="EMBL" id="OAD02655.1"/>
    </source>
</evidence>
<dbReference type="PANTHER" id="PTHR12373">
    <property type="entry name" value="ENHANCER OF RUDIMENTARY ERH"/>
    <property type="match status" value="1"/>
</dbReference>
<dbReference type="STRING" id="747725.A0A168KQN4"/>
<dbReference type="InterPro" id="IPR035912">
    <property type="entry name" value="EHR_sf"/>
</dbReference>
<feature type="compositionally biased region" description="Basic residues" evidence="2">
    <location>
        <begin position="115"/>
        <end position="124"/>
    </location>
</feature>
<comment type="similarity">
    <text evidence="1">Belongs to the E(R) family.</text>
</comment>
<dbReference type="PANTHER" id="PTHR12373:SF0">
    <property type="entry name" value="ENHANCER OF RUDIMENTARY HOMOLOG"/>
    <property type="match status" value="1"/>
</dbReference>
<keyword evidence="4" id="KW-1185">Reference proteome</keyword>
<dbReference type="VEuPathDB" id="FungiDB:MUCCIDRAFT_164576"/>
<dbReference type="AlphaFoldDB" id="A0A168KQN4"/>